<dbReference type="RefSeq" id="WP_062969001.1">
    <property type="nucleotide sequence ID" value="NZ_JAAXOS010000010.1"/>
</dbReference>
<evidence type="ECO:0000256" key="1">
    <source>
        <dbReference type="PROSITE-ProRule" id="PRU00169"/>
    </source>
</evidence>
<dbReference type="Gene3D" id="3.40.50.2300">
    <property type="match status" value="1"/>
</dbReference>
<gene>
    <name evidence="3" type="ORF">HGB38_21915</name>
</gene>
<dbReference type="InterPro" id="IPR001789">
    <property type="entry name" value="Sig_transdc_resp-reg_receiver"/>
</dbReference>
<feature type="domain" description="Response regulatory" evidence="2">
    <location>
        <begin position="14"/>
        <end position="133"/>
    </location>
</feature>
<sequence>MPFVADSPRSTPLRVLVYSNDADTRRQVIQALGKRPSPELPEFEYLEVATGPVVIAQMDAGGIDLAVLDGEASPTGGLGIAKQLKDEVDACPPLLVLTGRPDDAWLASWSRAEAAVAHPIDPLRLTEAVVALLRSRSAA</sequence>
<dbReference type="EMBL" id="JAAXOS010000010">
    <property type="protein sequence ID" value="NKY28852.1"/>
    <property type="molecule type" value="Genomic_DNA"/>
</dbReference>
<comment type="caution">
    <text evidence="3">The sequence shown here is derived from an EMBL/GenBank/DDBJ whole genome shotgun (WGS) entry which is preliminary data.</text>
</comment>
<reference evidence="3 4" key="1">
    <citation type="submission" date="2020-04" db="EMBL/GenBank/DDBJ databases">
        <title>MicrobeNet Type strains.</title>
        <authorList>
            <person name="Nicholson A.C."/>
        </authorList>
    </citation>
    <scope>NUCLEOTIDE SEQUENCE [LARGE SCALE GENOMIC DNA]</scope>
    <source>
        <strain evidence="3 4">DSM 44956</strain>
    </source>
</reference>
<evidence type="ECO:0000313" key="3">
    <source>
        <dbReference type="EMBL" id="NKY28852.1"/>
    </source>
</evidence>
<dbReference type="PROSITE" id="PS50110">
    <property type="entry name" value="RESPONSE_REGULATORY"/>
    <property type="match status" value="1"/>
</dbReference>
<keyword evidence="1" id="KW-0597">Phosphoprotein</keyword>
<proteinExistence type="predicted"/>
<dbReference type="InterPro" id="IPR011006">
    <property type="entry name" value="CheY-like_superfamily"/>
</dbReference>
<organism evidence="3 4">
    <name type="scientific">Nocardia gamkensis</name>
    <dbReference type="NCBI Taxonomy" id="352869"/>
    <lineage>
        <taxon>Bacteria</taxon>
        <taxon>Bacillati</taxon>
        <taxon>Actinomycetota</taxon>
        <taxon>Actinomycetes</taxon>
        <taxon>Mycobacteriales</taxon>
        <taxon>Nocardiaceae</taxon>
        <taxon>Nocardia</taxon>
    </lineage>
</organism>
<evidence type="ECO:0000259" key="2">
    <source>
        <dbReference type="PROSITE" id="PS50110"/>
    </source>
</evidence>
<accession>A0A7X6R4Z3</accession>
<evidence type="ECO:0000313" key="4">
    <source>
        <dbReference type="Proteomes" id="UP000540698"/>
    </source>
</evidence>
<feature type="modified residue" description="4-aspartylphosphate" evidence="1">
    <location>
        <position position="69"/>
    </location>
</feature>
<dbReference type="Proteomes" id="UP000540698">
    <property type="component" value="Unassembled WGS sequence"/>
</dbReference>
<dbReference type="GO" id="GO:0000160">
    <property type="term" value="P:phosphorelay signal transduction system"/>
    <property type="evidence" value="ECO:0007669"/>
    <property type="project" value="InterPro"/>
</dbReference>
<name>A0A7X6R4Z3_9NOCA</name>
<keyword evidence="4" id="KW-1185">Reference proteome</keyword>
<protein>
    <recommendedName>
        <fullName evidence="2">Response regulatory domain-containing protein</fullName>
    </recommendedName>
</protein>
<dbReference type="AlphaFoldDB" id="A0A7X6R4Z3"/>
<dbReference type="SUPFAM" id="SSF52172">
    <property type="entry name" value="CheY-like"/>
    <property type="match status" value="1"/>
</dbReference>